<dbReference type="InterPro" id="IPR001881">
    <property type="entry name" value="EGF-like_Ca-bd_dom"/>
</dbReference>
<name>A0A0B7A415_9EUPU</name>
<keyword evidence="1 5" id="KW-0245">EGF-like domain</keyword>
<feature type="non-terminal residue" evidence="7">
    <location>
        <position position="71"/>
    </location>
</feature>
<dbReference type="InterPro" id="IPR049883">
    <property type="entry name" value="NOTCH1_EGF-like"/>
</dbReference>
<dbReference type="PROSITE" id="PS00010">
    <property type="entry name" value="ASX_HYDROXYL"/>
    <property type="match status" value="1"/>
</dbReference>
<evidence type="ECO:0000256" key="1">
    <source>
        <dbReference type="ARBA" id="ARBA00022536"/>
    </source>
</evidence>
<evidence type="ECO:0000256" key="5">
    <source>
        <dbReference type="PROSITE-ProRule" id="PRU00076"/>
    </source>
</evidence>
<evidence type="ECO:0000256" key="3">
    <source>
        <dbReference type="ARBA" id="ARBA00022737"/>
    </source>
</evidence>
<dbReference type="Pfam" id="PF07645">
    <property type="entry name" value="EGF_CA"/>
    <property type="match status" value="1"/>
</dbReference>
<dbReference type="AlphaFoldDB" id="A0A0B7A415"/>
<sequence>GTTCSEDIDECYDPTKNDCGKNGRCENMPGTFKCVCQIGFFRTANGECIPCDTTKYGQDCLNNCSCAMTNT</sequence>
<dbReference type="Gene3D" id="2.10.25.10">
    <property type="entry name" value="Laminin"/>
    <property type="match status" value="1"/>
</dbReference>
<proteinExistence type="predicted"/>
<dbReference type="SMART" id="SM00179">
    <property type="entry name" value="EGF_CA"/>
    <property type="match status" value="1"/>
</dbReference>
<dbReference type="CDD" id="cd00054">
    <property type="entry name" value="EGF_CA"/>
    <property type="match status" value="1"/>
</dbReference>
<dbReference type="InterPro" id="IPR000742">
    <property type="entry name" value="EGF"/>
</dbReference>
<evidence type="ECO:0000313" key="7">
    <source>
        <dbReference type="EMBL" id="CEK74791.1"/>
    </source>
</evidence>
<dbReference type="EMBL" id="HACG01027926">
    <property type="protein sequence ID" value="CEK74791.1"/>
    <property type="molecule type" value="Transcribed_RNA"/>
</dbReference>
<reference evidence="7" key="1">
    <citation type="submission" date="2014-12" db="EMBL/GenBank/DDBJ databases">
        <title>Insight into the proteome of Arion vulgaris.</title>
        <authorList>
            <person name="Aradska J."/>
            <person name="Bulat T."/>
            <person name="Smidak R."/>
            <person name="Sarate P."/>
            <person name="Gangsoo J."/>
            <person name="Sialana F."/>
            <person name="Bilban M."/>
            <person name="Lubec G."/>
        </authorList>
    </citation>
    <scope>NUCLEOTIDE SEQUENCE</scope>
    <source>
        <tissue evidence="7">Skin</tissue>
    </source>
</reference>
<feature type="domain" description="EGF-like" evidence="6">
    <location>
        <begin position="7"/>
        <end position="47"/>
    </location>
</feature>
<evidence type="ECO:0000259" key="6">
    <source>
        <dbReference type="PROSITE" id="PS50026"/>
    </source>
</evidence>
<dbReference type="PROSITE" id="PS50026">
    <property type="entry name" value="EGF_3"/>
    <property type="match status" value="1"/>
</dbReference>
<keyword evidence="2" id="KW-0732">Signal</keyword>
<evidence type="ECO:0000256" key="2">
    <source>
        <dbReference type="ARBA" id="ARBA00022729"/>
    </source>
</evidence>
<accession>A0A0B7A415</accession>
<dbReference type="InterPro" id="IPR018097">
    <property type="entry name" value="EGF_Ca-bd_CS"/>
</dbReference>
<gene>
    <name evidence="7" type="primary">ORF92564</name>
</gene>
<feature type="non-terminal residue" evidence="7">
    <location>
        <position position="1"/>
    </location>
</feature>
<dbReference type="SUPFAM" id="SSF57196">
    <property type="entry name" value="EGF/Laminin"/>
    <property type="match status" value="1"/>
</dbReference>
<protein>
    <recommendedName>
        <fullName evidence="6">EGF-like domain-containing protein</fullName>
    </recommendedName>
</protein>
<comment type="caution">
    <text evidence="5">Lacks conserved residue(s) required for the propagation of feature annotation.</text>
</comment>
<dbReference type="PROSITE" id="PS01187">
    <property type="entry name" value="EGF_CA"/>
    <property type="match status" value="1"/>
</dbReference>
<organism evidence="7">
    <name type="scientific">Arion vulgaris</name>
    <dbReference type="NCBI Taxonomy" id="1028688"/>
    <lineage>
        <taxon>Eukaryota</taxon>
        <taxon>Metazoa</taxon>
        <taxon>Spiralia</taxon>
        <taxon>Lophotrochozoa</taxon>
        <taxon>Mollusca</taxon>
        <taxon>Gastropoda</taxon>
        <taxon>Heterobranchia</taxon>
        <taxon>Euthyneura</taxon>
        <taxon>Panpulmonata</taxon>
        <taxon>Eupulmonata</taxon>
        <taxon>Stylommatophora</taxon>
        <taxon>Helicina</taxon>
        <taxon>Arionoidea</taxon>
        <taxon>Arionidae</taxon>
        <taxon>Arion</taxon>
    </lineage>
</organism>
<dbReference type="InterPro" id="IPR000152">
    <property type="entry name" value="EGF-type_Asp/Asn_hydroxyl_site"/>
</dbReference>
<evidence type="ECO:0000256" key="4">
    <source>
        <dbReference type="ARBA" id="ARBA00023157"/>
    </source>
</evidence>
<keyword evidence="4" id="KW-1015">Disulfide bond</keyword>
<keyword evidence="3" id="KW-0677">Repeat</keyword>
<dbReference type="GO" id="GO:0005509">
    <property type="term" value="F:calcium ion binding"/>
    <property type="evidence" value="ECO:0007669"/>
    <property type="project" value="InterPro"/>
</dbReference>
<dbReference type="FunFam" id="2.10.25.10:FF:000038">
    <property type="entry name" value="Fibrillin 2"/>
    <property type="match status" value="1"/>
</dbReference>